<dbReference type="Gene3D" id="3.40.50.10840">
    <property type="entry name" value="Putative sugar-binding, N-terminal domain"/>
    <property type="match status" value="1"/>
</dbReference>
<evidence type="ECO:0000256" key="3">
    <source>
        <dbReference type="ARBA" id="ARBA00022741"/>
    </source>
</evidence>
<evidence type="ECO:0000313" key="16">
    <source>
        <dbReference type="Proteomes" id="UP000295696"/>
    </source>
</evidence>
<evidence type="ECO:0000256" key="5">
    <source>
        <dbReference type="ARBA" id="ARBA00022840"/>
    </source>
</evidence>
<keyword evidence="3" id="KW-0547">Nucleotide-binding</keyword>
<dbReference type="SUPFAM" id="SSF142764">
    <property type="entry name" value="YgbK-like"/>
    <property type="match status" value="1"/>
</dbReference>
<dbReference type="Pfam" id="PF07005">
    <property type="entry name" value="SBD_N"/>
    <property type="match status" value="1"/>
</dbReference>
<dbReference type="NCBIfam" id="NF043035">
    <property type="entry name" value="OxoTetrKin"/>
    <property type="match status" value="1"/>
</dbReference>
<dbReference type="GO" id="GO:0016301">
    <property type="term" value="F:kinase activity"/>
    <property type="evidence" value="ECO:0007669"/>
    <property type="project" value="UniProtKB-KW"/>
</dbReference>
<dbReference type="EMBL" id="SLZU01000017">
    <property type="protein sequence ID" value="TCS59925.1"/>
    <property type="molecule type" value="Genomic_DNA"/>
</dbReference>
<feature type="domain" description="Four-carbon acid sugar kinase nucleotide binding" evidence="14">
    <location>
        <begin position="258"/>
        <end position="417"/>
    </location>
</feature>
<feature type="domain" description="Four-carbon acid sugar kinase N-terminal" evidence="13">
    <location>
        <begin position="3"/>
        <end position="232"/>
    </location>
</feature>
<evidence type="ECO:0000256" key="10">
    <source>
        <dbReference type="ARBA" id="ARBA00039095"/>
    </source>
</evidence>
<comment type="catalytic activity">
    <reaction evidence="8">
        <text>3-dehydro-D-erythronate + ATP = 3-dehydro-4-O-phospho-D-erythronate + ADP + H(+)</text>
        <dbReference type="Rhea" id="RHEA:52556"/>
        <dbReference type="ChEBI" id="CHEBI:15378"/>
        <dbReference type="ChEBI" id="CHEBI:30616"/>
        <dbReference type="ChEBI" id="CHEBI:57958"/>
        <dbReference type="ChEBI" id="CHEBI:136593"/>
        <dbReference type="ChEBI" id="CHEBI:456216"/>
        <dbReference type="EC" id="2.7.1.217"/>
    </reaction>
</comment>
<evidence type="ECO:0000256" key="6">
    <source>
        <dbReference type="ARBA" id="ARBA00023277"/>
    </source>
</evidence>
<dbReference type="AlphaFoldDB" id="A0A4R3J3Y5"/>
<dbReference type="Gene3D" id="3.40.980.20">
    <property type="entry name" value="Four-carbon acid sugar kinase, nucleotide binding domain"/>
    <property type="match status" value="1"/>
</dbReference>
<protein>
    <recommendedName>
        <fullName evidence="11">3-oxo-tetronate kinase</fullName>
        <ecNumber evidence="10">2.7.1.217</ecNumber>
    </recommendedName>
    <alternativeName>
        <fullName evidence="12">3-dehydrotetronate 4-kinase</fullName>
    </alternativeName>
</protein>
<evidence type="ECO:0000256" key="1">
    <source>
        <dbReference type="ARBA" id="ARBA00005715"/>
    </source>
</evidence>
<evidence type="ECO:0000259" key="13">
    <source>
        <dbReference type="Pfam" id="PF07005"/>
    </source>
</evidence>
<dbReference type="GO" id="GO:0005524">
    <property type="term" value="F:ATP binding"/>
    <property type="evidence" value="ECO:0007669"/>
    <property type="project" value="UniProtKB-KW"/>
</dbReference>
<comment type="caution">
    <text evidence="15">The sequence shown here is derived from an EMBL/GenBank/DDBJ whole genome shotgun (WGS) entry which is preliminary data.</text>
</comment>
<keyword evidence="16" id="KW-1185">Reference proteome</keyword>
<keyword evidence="6" id="KW-0119">Carbohydrate metabolism</keyword>
<dbReference type="RefSeq" id="WP_132247664.1">
    <property type="nucleotide sequence ID" value="NZ_SLZU01000017.1"/>
</dbReference>
<dbReference type="EC" id="2.7.1.217" evidence="10"/>
<gene>
    <name evidence="15" type="ORF">EDD52_11758</name>
</gene>
<evidence type="ECO:0000256" key="8">
    <source>
        <dbReference type="ARBA" id="ARBA00036346"/>
    </source>
</evidence>
<keyword evidence="4" id="KW-0418">Kinase</keyword>
<comment type="catalytic activity">
    <reaction evidence="7">
        <text>3-dehydro-L-erythronate + ATP = 3-dehydro-4-O-phospho-L-erythronate + ADP + H(+)</text>
        <dbReference type="Rhea" id="RHEA:52552"/>
        <dbReference type="ChEBI" id="CHEBI:15378"/>
        <dbReference type="ChEBI" id="CHEBI:30616"/>
        <dbReference type="ChEBI" id="CHEBI:136592"/>
        <dbReference type="ChEBI" id="CHEBI:136670"/>
        <dbReference type="ChEBI" id="CHEBI:456216"/>
        <dbReference type="EC" id="2.7.1.217"/>
    </reaction>
</comment>
<evidence type="ECO:0000256" key="11">
    <source>
        <dbReference type="ARBA" id="ARBA00039461"/>
    </source>
</evidence>
<evidence type="ECO:0000256" key="9">
    <source>
        <dbReference type="ARBA" id="ARBA00037335"/>
    </source>
</evidence>
<dbReference type="InterPro" id="IPR010737">
    <property type="entry name" value="4-carb_acid_sugar_kinase_N"/>
</dbReference>
<evidence type="ECO:0000256" key="2">
    <source>
        <dbReference type="ARBA" id="ARBA00022679"/>
    </source>
</evidence>
<name>A0A4R3J3Y5_9RHOB</name>
<dbReference type="InterPro" id="IPR037051">
    <property type="entry name" value="4-carb_acid_sugar_kinase_N_sf"/>
</dbReference>
<evidence type="ECO:0000256" key="12">
    <source>
        <dbReference type="ARBA" id="ARBA00041377"/>
    </source>
</evidence>
<dbReference type="OrthoDB" id="191465at2"/>
<reference evidence="15 16" key="1">
    <citation type="submission" date="2019-03" db="EMBL/GenBank/DDBJ databases">
        <title>Genomic Encyclopedia of Type Strains, Phase IV (KMG-IV): sequencing the most valuable type-strain genomes for metagenomic binning, comparative biology and taxonomic classification.</title>
        <authorList>
            <person name="Goeker M."/>
        </authorList>
    </citation>
    <scope>NUCLEOTIDE SEQUENCE [LARGE SCALE GENOMIC DNA]</scope>
    <source>
        <strain evidence="15 16">DSM 104836</strain>
    </source>
</reference>
<dbReference type="InterPro" id="IPR031475">
    <property type="entry name" value="NBD_C"/>
</dbReference>
<evidence type="ECO:0000256" key="7">
    <source>
        <dbReference type="ARBA" id="ARBA00035898"/>
    </source>
</evidence>
<sequence length="428" mass="43718">MLIGVIADDFTGASDIANTLAKGIAPEGGLATAQFPGTPSQPAPAHLEAGVISLKSRTAPTQTAVADSLAALNWLLDQGCQQIIFKYCSTFDSTPEGNIGPVGEALALALNARAVVVCPAFPTVGRTLYQGHLFVFDKLLSESGMEHHPLTPMTDPDIRRVLGRQTQQGVGHVAQTVVSAGVQSVASALAAQAEGGTMFAVVDATSDQDLLTIGEAIADAPLITGGSGIALGLPRNFIRKGLAKGAETDLIAQPGPQAILAGSCSGATRGQVELHAKTQPSYAIDVPKVMAGDVTAQSLVGFIQSHQGEAPLVYSSGAPEMVRAIQKEFGREQVASRLDALFAETARLLVGLGYRKIVVAGGETSGAVAQAVAEAKGSPAMQIGPEIDPGVPVLSLGSAEPVLLALKSGNFGAPDFFAKALTIMGAGK</sequence>
<dbReference type="InterPro" id="IPR042213">
    <property type="entry name" value="NBD_C_sf"/>
</dbReference>
<evidence type="ECO:0000313" key="15">
    <source>
        <dbReference type="EMBL" id="TCS59925.1"/>
    </source>
</evidence>
<accession>A0A4R3J3Y5</accession>
<comment type="function">
    <text evidence="9">Catalyzes the ATP-dependent phosphorylation of 3-oxo-tetronate to 3-oxo-tetronate 4-phosphate.</text>
</comment>
<organism evidence="15 16">
    <name type="scientific">Primorskyibacter sedentarius</name>
    <dbReference type="NCBI Taxonomy" id="745311"/>
    <lineage>
        <taxon>Bacteria</taxon>
        <taxon>Pseudomonadati</taxon>
        <taxon>Pseudomonadota</taxon>
        <taxon>Alphaproteobacteria</taxon>
        <taxon>Rhodobacterales</taxon>
        <taxon>Roseobacteraceae</taxon>
        <taxon>Primorskyibacter</taxon>
    </lineage>
</organism>
<dbReference type="Proteomes" id="UP000295696">
    <property type="component" value="Unassembled WGS sequence"/>
</dbReference>
<dbReference type="Pfam" id="PF17042">
    <property type="entry name" value="NBD_C"/>
    <property type="match status" value="1"/>
</dbReference>
<keyword evidence="5" id="KW-0067">ATP-binding</keyword>
<evidence type="ECO:0000259" key="14">
    <source>
        <dbReference type="Pfam" id="PF17042"/>
    </source>
</evidence>
<comment type="similarity">
    <text evidence="1">Belongs to the four-carbon acid sugar kinase family.</text>
</comment>
<proteinExistence type="inferred from homology"/>
<evidence type="ECO:0000256" key="4">
    <source>
        <dbReference type="ARBA" id="ARBA00022777"/>
    </source>
</evidence>
<dbReference type="InterPro" id="IPR050007">
    <property type="entry name" value="OtnK"/>
</dbReference>
<keyword evidence="2" id="KW-0808">Transferase</keyword>